<evidence type="ECO:0000313" key="6">
    <source>
        <dbReference type="Proteomes" id="UP000306192"/>
    </source>
</evidence>
<gene>
    <name evidence="5" type="ORF">D4765_13325</name>
</gene>
<dbReference type="CDD" id="cd07377">
    <property type="entry name" value="WHTH_GntR"/>
    <property type="match status" value="1"/>
</dbReference>
<comment type="caution">
    <text evidence="5">The sequence shown here is derived from an EMBL/GenBank/DDBJ whole genome shotgun (WGS) entry which is preliminary data.</text>
</comment>
<dbReference type="PROSITE" id="PS50949">
    <property type="entry name" value="HTH_GNTR"/>
    <property type="match status" value="1"/>
</dbReference>
<dbReference type="OrthoDB" id="4307011at2"/>
<evidence type="ECO:0000259" key="4">
    <source>
        <dbReference type="PROSITE" id="PS50949"/>
    </source>
</evidence>
<keyword evidence="2" id="KW-0238">DNA-binding</keyword>
<accession>A0A4T2BT58</accession>
<reference evidence="5 6" key="1">
    <citation type="journal article" date="2019" name="Microorganisms">
        <title>Systematic Affiliation and Genome Analysis of Subtercola vilae DB165(T) with Particular Emphasis on Cold Adaptation of an Isolate from a High-Altitude Cold Volcano Lake.</title>
        <authorList>
            <person name="Villalobos A.S."/>
            <person name="Wiese J."/>
            <person name="Imhoff J.F."/>
            <person name="Dorador C."/>
            <person name="Keller A."/>
            <person name="Hentschel U."/>
        </authorList>
    </citation>
    <scope>NUCLEOTIDE SEQUENCE [LARGE SCALE GENOMIC DNA]</scope>
    <source>
        <strain evidence="5 6">DB165</strain>
    </source>
</reference>
<dbReference type="InterPro" id="IPR036388">
    <property type="entry name" value="WH-like_DNA-bd_sf"/>
</dbReference>
<dbReference type="Pfam" id="PF00392">
    <property type="entry name" value="GntR"/>
    <property type="match status" value="1"/>
</dbReference>
<dbReference type="GO" id="GO:0003677">
    <property type="term" value="F:DNA binding"/>
    <property type="evidence" value="ECO:0007669"/>
    <property type="project" value="UniProtKB-KW"/>
</dbReference>
<protein>
    <submittedName>
        <fullName evidence="5">GntR family transcriptional regulator</fullName>
    </submittedName>
</protein>
<dbReference type="InterPro" id="IPR036390">
    <property type="entry name" value="WH_DNA-bd_sf"/>
</dbReference>
<dbReference type="PANTHER" id="PTHR38445">
    <property type="entry name" value="HTH-TYPE TRANSCRIPTIONAL REPRESSOR YTRA"/>
    <property type="match status" value="1"/>
</dbReference>
<keyword evidence="6" id="KW-1185">Reference proteome</keyword>
<evidence type="ECO:0000256" key="2">
    <source>
        <dbReference type="ARBA" id="ARBA00023125"/>
    </source>
</evidence>
<dbReference type="InterPro" id="IPR000524">
    <property type="entry name" value="Tscrpt_reg_HTH_GntR"/>
</dbReference>
<dbReference type="PANTHER" id="PTHR38445:SF9">
    <property type="entry name" value="HTH-TYPE TRANSCRIPTIONAL REPRESSOR YTRA"/>
    <property type="match status" value="1"/>
</dbReference>
<dbReference type="SUPFAM" id="SSF46785">
    <property type="entry name" value="Winged helix' DNA-binding domain"/>
    <property type="match status" value="1"/>
</dbReference>
<name>A0A4T2BT58_9MICO</name>
<dbReference type="AlphaFoldDB" id="A0A4T2BT58"/>
<dbReference type="GO" id="GO:0003700">
    <property type="term" value="F:DNA-binding transcription factor activity"/>
    <property type="evidence" value="ECO:0007669"/>
    <property type="project" value="InterPro"/>
</dbReference>
<dbReference type="Gene3D" id="1.10.10.10">
    <property type="entry name" value="Winged helix-like DNA-binding domain superfamily/Winged helix DNA-binding domain"/>
    <property type="match status" value="1"/>
</dbReference>
<evidence type="ECO:0000256" key="1">
    <source>
        <dbReference type="ARBA" id="ARBA00023015"/>
    </source>
</evidence>
<keyword evidence="3" id="KW-0804">Transcription</keyword>
<evidence type="ECO:0000256" key="3">
    <source>
        <dbReference type="ARBA" id="ARBA00023163"/>
    </source>
</evidence>
<dbReference type="Proteomes" id="UP000306192">
    <property type="component" value="Unassembled WGS sequence"/>
</dbReference>
<dbReference type="EMBL" id="QYRT01000028">
    <property type="protein sequence ID" value="TIH34289.1"/>
    <property type="molecule type" value="Genomic_DNA"/>
</dbReference>
<sequence>MDARSAATASDQLRVLVLTDVRSGTLAPGAALPPVRRLAEQLGLAPNTVAKVYRELERDGVLVTRGRGGTSVAPTGDGPQRQAQVAALEYARRVRELGLGDDAALATIAEALRAV</sequence>
<evidence type="ECO:0000313" key="5">
    <source>
        <dbReference type="EMBL" id="TIH34289.1"/>
    </source>
</evidence>
<keyword evidence="1" id="KW-0805">Transcription regulation</keyword>
<proteinExistence type="predicted"/>
<dbReference type="SMART" id="SM00345">
    <property type="entry name" value="HTH_GNTR"/>
    <property type="match status" value="1"/>
</dbReference>
<feature type="domain" description="HTH gntR-type" evidence="4">
    <location>
        <begin position="7"/>
        <end position="75"/>
    </location>
</feature>
<organism evidence="5 6">
    <name type="scientific">Subtercola vilae</name>
    <dbReference type="NCBI Taxonomy" id="2056433"/>
    <lineage>
        <taxon>Bacteria</taxon>
        <taxon>Bacillati</taxon>
        <taxon>Actinomycetota</taxon>
        <taxon>Actinomycetes</taxon>
        <taxon>Micrococcales</taxon>
        <taxon>Microbacteriaceae</taxon>
        <taxon>Subtercola</taxon>
    </lineage>
</organism>